<keyword evidence="4" id="KW-1185">Reference proteome</keyword>
<feature type="region of interest" description="Disordered" evidence="1">
    <location>
        <begin position="1"/>
        <end position="30"/>
    </location>
</feature>
<dbReference type="InterPro" id="IPR011009">
    <property type="entry name" value="Kinase-like_dom_sf"/>
</dbReference>
<feature type="domain" description="Protein kinase" evidence="2">
    <location>
        <begin position="183"/>
        <end position="578"/>
    </location>
</feature>
<evidence type="ECO:0000313" key="3">
    <source>
        <dbReference type="EMBL" id="TGO26546.1"/>
    </source>
</evidence>
<evidence type="ECO:0000313" key="4">
    <source>
        <dbReference type="Proteomes" id="UP000297910"/>
    </source>
</evidence>
<dbReference type="GO" id="GO:0004672">
    <property type="term" value="F:protein kinase activity"/>
    <property type="evidence" value="ECO:0007669"/>
    <property type="project" value="InterPro"/>
</dbReference>
<dbReference type="Proteomes" id="UP000297910">
    <property type="component" value="Unassembled WGS sequence"/>
</dbReference>
<feature type="region of interest" description="Disordered" evidence="1">
    <location>
        <begin position="328"/>
        <end position="375"/>
    </location>
</feature>
<comment type="caution">
    <text evidence="3">The sequence shown here is derived from an EMBL/GenBank/DDBJ whole genome shotgun (WGS) entry which is preliminary data.</text>
</comment>
<organism evidence="3 4">
    <name type="scientific">Botrytis paeoniae</name>
    <dbReference type="NCBI Taxonomy" id="278948"/>
    <lineage>
        <taxon>Eukaryota</taxon>
        <taxon>Fungi</taxon>
        <taxon>Dikarya</taxon>
        <taxon>Ascomycota</taxon>
        <taxon>Pezizomycotina</taxon>
        <taxon>Leotiomycetes</taxon>
        <taxon>Helotiales</taxon>
        <taxon>Sclerotiniaceae</taxon>
        <taxon>Botrytis</taxon>
    </lineage>
</organism>
<dbReference type="InterPro" id="IPR010730">
    <property type="entry name" value="HET"/>
</dbReference>
<dbReference type="EMBL" id="PQXI01000057">
    <property type="protein sequence ID" value="TGO26546.1"/>
    <property type="molecule type" value="Genomic_DNA"/>
</dbReference>
<dbReference type="SMART" id="SM00220">
    <property type="entry name" value="S_TKc"/>
    <property type="match status" value="1"/>
</dbReference>
<dbReference type="Pfam" id="PF06985">
    <property type="entry name" value="HET"/>
    <property type="match status" value="1"/>
</dbReference>
<protein>
    <recommendedName>
        <fullName evidence="2">Protein kinase domain-containing protein</fullName>
    </recommendedName>
</protein>
<proteinExistence type="predicted"/>
<dbReference type="Gene3D" id="1.10.510.10">
    <property type="entry name" value="Transferase(Phosphotransferase) domain 1"/>
    <property type="match status" value="2"/>
</dbReference>
<dbReference type="Pfam" id="PF00069">
    <property type="entry name" value="Pkinase"/>
    <property type="match status" value="1"/>
</dbReference>
<gene>
    <name evidence="3" type="ORF">BPAE_0057g00220</name>
</gene>
<evidence type="ECO:0000256" key="1">
    <source>
        <dbReference type="SAM" id="MobiDB-lite"/>
    </source>
</evidence>
<dbReference type="PROSITE" id="PS50011">
    <property type="entry name" value="PROTEIN_KINASE_DOM"/>
    <property type="match status" value="1"/>
</dbReference>
<evidence type="ECO:0000259" key="2">
    <source>
        <dbReference type="PROSITE" id="PS50011"/>
    </source>
</evidence>
<dbReference type="InterPro" id="IPR000719">
    <property type="entry name" value="Prot_kinase_dom"/>
</dbReference>
<dbReference type="PANTHER" id="PTHR33112">
    <property type="entry name" value="DOMAIN PROTEIN, PUTATIVE-RELATED"/>
    <property type="match status" value="1"/>
</dbReference>
<dbReference type="PANTHER" id="PTHR33112:SF10">
    <property type="entry name" value="TOL"/>
    <property type="match status" value="1"/>
</dbReference>
<reference evidence="3 4" key="1">
    <citation type="submission" date="2017-12" db="EMBL/GenBank/DDBJ databases">
        <title>Comparative genomics of Botrytis spp.</title>
        <authorList>
            <person name="Valero-Jimenez C.A."/>
            <person name="Tapia P."/>
            <person name="Veloso J."/>
            <person name="Silva-Moreno E."/>
            <person name="Staats M."/>
            <person name="Valdes J.H."/>
            <person name="Van Kan J.A.L."/>
        </authorList>
    </citation>
    <scope>NUCLEOTIDE SEQUENCE [LARGE SCALE GENOMIC DNA]</scope>
    <source>
        <strain evidence="3 4">Bp0003</strain>
    </source>
</reference>
<sequence length="1301" mass="146956">MPAFTHKSSNHQVRGGREESEPASIAVQPPTTPIDLGDEILKVLKSNAIGLSPEGTYLPDDEYDRLLRRDRIKAALGGGREVFPLVEYVISCAKKTFATLLQVFSNLGDRRDAMASLMEKDFNDTLLESYELGTSYFQHRLWNERTIDDFKNKRLSFILPTFDINVFIYEFDKKQFLPFTVFDEANTPPRSGHFSEVECVKMLASKQNKVNVPDKTVRVALKKLKRIGDLGYNIQKEWEREARAHQQLNCLSENIIQAFAAYRQIATNKQLDEYYLVLEWANGGSLFDFWENNPEPQVDCPNVGKVRRRVKEVVEQLHGLSEALEAMHSTSARSPGNSRKSSKSNSPRLSSEKPAIWKEDASDNGGPYVDSSSLPTFNLVSEEDSEGNTTIPSILVSSDPASLKATENSDSLNWRHGDIKPENILRFTTGQQDDELGILKLADLGRAQQHQFVTSMRHTKEKELWRTRWYEPPDLEKKNHEEAQGKISRLFDIWSMGCVIFEAVLWLLYGHESHNVFLRANGFPTGEKGATPYWRKRRDGSYELTEAVTGWMDHILEQDLERDNIIGDLIRLTRDRLLKIKLPPNSDFYAKGFRTNAKDLKQQLGSILERARGDESYVFSGADRTSMSLPNLTNSATKEPLKSTSGSLLSVEDARKVNIPIIRGRRTEIAQRREYTSDIKGQWRTTPENPSFVESMLKGRNFGCDDPELCIDCNGIEISSLHRETSHNMNILETNSTKNECDLCEVIYTAAKDHGFKSRDGIQQISLVRSDDDFVLKGTNQKFLRLIGTMQDTTVPLAAPELASLTSNRDPSPADLDSFMKLPRAWLEECDTNHGEICAPKDTHILPTRLISVANLKKPKIVATADLSQTVLSESIRYTALSHRWGGMPYEAITTQNNLEQRQKKIPMDELPLSFRNAIAITSALGCSYLWIDSLCIIQGPDGDFGEEADKMQTTFNGAYCVLAACNAESAKVGFLENRESRSKCVKIGDVFISPITIDFERDVLHSPLARRGWVLQERALARRTIYFTDNQTYWECGQGIRCESLAKLKNDKIAFLGDPNFPDYTIRPSSTVGDQIKLFIDLFERYTRLEFSHSEDRPIAIDGLMERLTIAFKTRSLAGLFKTFWGRCLLWRRADNTGPLKKIPPGAHSRRTPPTWSWMAFDGAISFIEPGGGHVSWNDAGVNLPFANLTGYQTSWLRTSCQNDSVAIQAEAFDFNIPANTSRSEAYIHYDDSTISTAKCVIVGTDKYHVNDASMKKHYVLIVKPLSEILGTTSYERCGVGYIPGKYIRLDDPSVYVSIE</sequence>
<feature type="compositionally biased region" description="Polar residues" evidence="1">
    <location>
        <begin position="1"/>
        <end position="12"/>
    </location>
</feature>
<name>A0A4Z1FPD3_9HELO</name>
<feature type="compositionally biased region" description="Low complexity" evidence="1">
    <location>
        <begin position="334"/>
        <end position="349"/>
    </location>
</feature>
<dbReference type="SUPFAM" id="SSF56112">
    <property type="entry name" value="Protein kinase-like (PK-like)"/>
    <property type="match status" value="1"/>
</dbReference>
<accession>A0A4Z1FPD3</accession>
<dbReference type="GO" id="GO:0005524">
    <property type="term" value="F:ATP binding"/>
    <property type="evidence" value="ECO:0007669"/>
    <property type="project" value="InterPro"/>
</dbReference>